<accession>A0ABP8A2H1</accession>
<proteinExistence type="predicted"/>
<dbReference type="Proteomes" id="UP001501079">
    <property type="component" value="Unassembled WGS sequence"/>
</dbReference>
<keyword evidence="2" id="KW-0238">DNA-binding</keyword>
<gene>
    <name evidence="5" type="ORF">GCM10022287_23210</name>
</gene>
<dbReference type="InterPro" id="IPR009594">
    <property type="entry name" value="Tscrpt_reg_HTH_AraC_N"/>
</dbReference>
<dbReference type="InterPro" id="IPR018062">
    <property type="entry name" value="HTH_AraC-typ_CS"/>
</dbReference>
<dbReference type="PROSITE" id="PS01124">
    <property type="entry name" value="HTH_ARAC_FAMILY_2"/>
    <property type="match status" value="1"/>
</dbReference>
<name>A0ABP8A2H1_9MICO</name>
<sequence>MDLTRLGALIVRHAPRGQTWIGDAAVISATSQAGPPEFDMTGTVFVLLARGGKRLAVGDRVHEYRPGQSLVASIDLPAVGSFFDATPEEPALGFALTLKPALVAELLLHSAAAAVRQGSRGAASAVDVAPLSDDVLDAVSRMVSLLDRPTDLPVLAPLIERELTWLLLRGPHGPAVSQLGLADSSLNRVGHAVAYLRERYAESIRIDDLAALARMSPSAFHRSFHAVTATSPIQFQKQLRLQEARVRLLADRSDVAGVAYAVGYESPSQFSRDYKRQFGVSPREHASAARRP</sequence>
<comment type="caution">
    <text evidence="5">The sequence shown here is derived from an EMBL/GenBank/DDBJ whole genome shotgun (WGS) entry which is preliminary data.</text>
</comment>
<dbReference type="PANTHER" id="PTHR43436:SF1">
    <property type="entry name" value="TRANSCRIPTIONAL REGULATORY PROTEIN"/>
    <property type="match status" value="1"/>
</dbReference>
<organism evidence="5 6">
    <name type="scientific">Gryllotalpicola koreensis</name>
    <dbReference type="NCBI Taxonomy" id="993086"/>
    <lineage>
        <taxon>Bacteria</taxon>
        <taxon>Bacillati</taxon>
        <taxon>Actinomycetota</taxon>
        <taxon>Actinomycetes</taxon>
        <taxon>Micrococcales</taxon>
        <taxon>Microbacteriaceae</taxon>
        <taxon>Gryllotalpicola</taxon>
    </lineage>
</organism>
<feature type="domain" description="HTH araC/xylS-type" evidence="4">
    <location>
        <begin position="190"/>
        <end position="288"/>
    </location>
</feature>
<dbReference type="PRINTS" id="PR00032">
    <property type="entry name" value="HTHARAC"/>
</dbReference>
<dbReference type="Pfam" id="PF06719">
    <property type="entry name" value="AraC_N"/>
    <property type="match status" value="1"/>
</dbReference>
<keyword evidence="3" id="KW-0804">Transcription</keyword>
<protein>
    <submittedName>
        <fullName evidence="5">AraC family transcriptional regulator</fullName>
    </submittedName>
</protein>
<evidence type="ECO:0000313" key="6">
    <source>
        <dbReference type="Proteomes" id="UP001501079"/>
    </source>
</evidence>
<evidence type="ECO:0000256" key="2">
    <source>
        <dbReference type="ARBA" id="ARBA00023125"/>
    </source>
</evidence>
<reference evidence="6" key="1">
    <citation type="journal article" date="2019" name="Int. J. Syst. Evol. Microbiol.">
        <title>The Global Catalogue of Microorganisms (GCM) 10K type strain sequencing project: providing services to taxonomists for standard genome sequencing and annotation.</title>
        <authorList>
            <consortium name="The Broad Institute Genomics Platform"/>
            <consortium name="The Broad Institute Genome Sequencing Center for Infectious Disease"/>
            <person name="Wu L."/>
            <person name="Ma J."/>
        </authorList>
    </citation>
    <scope>NUCLEOTIDE SEQUENCE [LARGE SCALE GENOMIC DNA]</scope>
    <source>
        <strain evidence="6">JCM 17591</strain>
    </source>
</reference>
<evidence type="ECO:0000256" key="1">
    <source>
        <dbReference type="ARBA" id="ARBA00023015"/>
    </source>
</evidence>
<dbReference type="SUPFAM" id="SSF46689">
    <property type="entry name" value="Homeodomain-like"/>
    <property type="match status" value="2"/>
</dbReference>
<dbReference type="SMART" id="SM00342">
    <property type="entry name" value="HTH_ARAC"/>
    <property type="match status" value="1"/>
</dbReference>
<evidence type="ECO:0000313" key="5">
    <source>
        <dbReference type="EMBL" id="GAA4176247.1"/>
    </source>
</evidence>
<dbReference type="EMBL" id="BAABBW010000003">
    <property type="protein sequence ID" value="GAA4176247.1"/>
    <property type="molecule type" value="Genomic_DNA"/>
</dbReference>
<keyword evidence="6" id="KW-1185">Reference proteome</keyword>
<dbReference type="RefSeq" id="WP_344754496.1">
    <property type="nucleotide sequence ID" value="NZ_BAABBW010000003.1"/>
</dbReference>
<dbReference type="InterPro" id="IPR018060">
    <property type="entry name" value="HTH_AraC"/>
</dbReference>
<dbReference type="PANTHER" id="PTHR43436">
    <property type="entry name" value="ARAC-FAMILY TRANSCRIPTIONAL REGULATOR"/>
    <property type="match status" value="1"/>
</dbReference>
<dbReference type="Gene3D" id="1.10.10.60">
    <property type="entry name" value="Homeodomain-like"/>
    <property type="match status" value="2"/>
</dbReference>
<dbReference type="Pfam" id="PF12833">
    <property type="entry name" value="HTH_18"/>
    <property type="match status" value="1"/>
</dbReference>
<evidence type="ECO:0000256" key="3">
    <source>
        <dbReference type="ARBA" id="ARBA00023163"/>
    </source>
</evidence>
<keyword evidence="1" id="KW-0805">Transcription regulation</keyword>
<evidence type="ECO:0000259" key="4">
    <source>
        <dbReference type="PROSITE" id="PS01124"/>
    </source>
</evidence>
<dbReference type="InterPro" id="IPR020449">
    <property type="entry name" value="Tscrpt_reg_AraC-type_HTH"/>
</dbReference>
<dbReference type="InterPro" id="IPR009057">
    <property type="entry name" value="Homeodomain-like_sf"/>
</dbReference>
<dbReference type="PROSITE" id="PS00041">
    <property type="entry name" value="HTH_ARAC_FAMILY_1"/>
    <property type="match status" value="1"/>
</dbReference>